<accession>A0ABQ5CH06</accession>
<dbReference type="EMBL" id="BQNB010014135">
    <property type="protein sequence ID" value="GJT24434.1"/>
    <property type="molecule type" value="Genomic_DNA"/>
</dbReference>
<protein>
    <submittedName>
        <fullName evidence="1">Uncharacterized protein</fullName>
    </submittedName>
</protein>
<evidence type="ECO:0000313" key="1">
    <source>
        <dbReference type="EMBL" id="GJT24434.1"/>
    </source>
</evidence>
<dbReference type="Proteomes" id="UP001151760">
    <property type="component" value="Unassembled WGS sequence"/>
</dbReference>
<organism evidence="1 2">
    <name type="scientific">Tanacetum coccineum</name>
    <dbReference type="NCBI Taxonomy" id="301880"/>
    <lineage>
        <taxon>Eukaryota</taxon>
        <taxon>Viridiplantae</taxon>
        <taxon>Streptophyta</taxon>
        <taxon>Embryophyta</taxon>
        <taxon>Tracheophyta</taxon>
        <taxon>Spermatophyta</taxon>
        <taxon>Magnoliopsida</taxon>
        <taxon>eudicotyledons</taxon>
        <taxon>Gunneridae</taxon>
        <taxon>Pentapetalae</taxon>
        <taxon>asterids</taxon>
        <taxon>campanulids</taxon>
        <taxon>Asterales</taxon>
        <taxon>Asteraceae</taxon>
        <taxon>Asteroideae</taxon>
        <taxon>Anthemideae</taxon>
        <taxon>Anthemidinae</taxon>
        <taxon>Tanacetum</taxon>
    </lineage>
</organism>
<sequence length="283" mass="31370">MIQPEPEDLPKDNPKLEIAVLSHIKFLSTDACLICHGDAKFSIESHSEIVDIGIGGNCSSLGARSVFKTSIVGDCSGLKPMVCVWDVMKEWAPCYAADKGPEWKEIVSFWFPECDGAGTLTISEGSTVTIFAAATTFSDRNLLGMKISRLTWVPQIHALKLWKDMVGEDNSSREKIGSFSSKKTKEVSKRKLEHVMDAVNGNIEGVCFAFDREENKGRHKEGRPLSAPVELEQGCYVALCWSMIRKQSMCDQPKLKLKELTHGCSGHYSRFEKCNSSCFAYAS</sequence>
<keyword evidence="2" id="KW-1185">Reference proteome</keyword>
<reference evidence="1" key="2">
    <citation type="submission" date="2022-01" db="EMBL/GenBank/DDBJ databases">
        <authorList>
            <person name="Yamashiro T."/>
            <person name="Shiraishi A."/>
            <person name="Satake H."/>
            <person name="Nakayama K."/>
        </authorList>
    </citation>
    <scope>NUCLEOTIDE SEQUENCE</scope>
</reference>
<comment type="caution">
    <text evidence="1">The sequence shown here is derived from an EMBL/GenBank/DDBJ whole genome shotgun (WGS) entry which is preliminary data.</text>
</comment>
<reference evidence="1" key="1">
    <citation type="journal article" date="2022" name="Int. J. Mol. Sci.">
        <title>Draft Genome of Tanacetum Coccineum: Genomic Comparison of Closely Related Tanacetum-Family Plants.</title>
        <authorList>
            <person name="Yamashiro T."/>
            <person name="Shiraishi A."/>
            <person name="Nakayama K."/>
            <person name="Satake H."/>
        </authorList>
    </citation>
    <scope>NUCLEOTIDE SEQUENCE</scope>
</reference>
<name>A0ABQ5CH06_9ASTR</name>
<evidence type="ECO:0000313" key="2">
    <source>
        <dbReference type="Proteomes" id="UP001151760"/>
    </source>
</evidence>
<gene>
    <name evidence="1" type="ORF">Tco_0894371</name>
</gene>
<proteinExistence type="predicted"/>